<reference evidence="3 4" key="1">
    <citation type="submission" date="2019-06" db="EMBL/GenBank/DDBJ databases">
        <title>Persicimonas caeni gen. nov., sp. nov., a predatory bacterium isolated from solar saltern.</title>
        <authorList>
            <person name="Wang S."/>
        </authorList>
    </citation>
    <scope>NUCLEOTIDE SEQUENCE [LARGE SCALE GENOMIC DNA]</scope>
    <source>
        <strain evidence="3 4">YN101</strain>
    </source>
</reference>
<dbReference type="InterPro" id="IPR019734">
    <property type="entry name" value="TPR_rpt"/>
</dbReference>
<proteinExistence type="predicted"/>
<evidence type="ECO:0000256" key="1">
    <source>
        <dbReference type="ARBA" id="ARBA00022737"/>
    </source>
</evidence>
<protein>
    <submittedName>
        <fullName evidence="3">Tetratricopeptide repeat protein</fullName>
    </submittedName>
</protein>
<evidence type="ECO:0000256" key="2">
    <source>
        <dbReference type="ARBA" id="ARBA00022803"/>
    </source>
</evidence>
<name>A0A4Y6PNI6_PERCE</name>
<gene>
    <name evidence="3" type="ORF">FIV42_02175</name>
</gene>
<dbReference type="SMART" id="SM00028">
    <property type="entry name" value="TPR"/>
    <property type="match status" value="8"/>
</dbReference>
<dbReference type="InterPro" id="IPR011990">
    <property type="entry name" value="TPR-like_helical_dom_sf"/>
</dbReference>
<dbReference type="InterPro" id="IPR051012">
    <property type="entry name" value="CellSynth/LPSAsmb/PSIAsmb"/>
</dbReference>
<accession>A0A4Y6PNI6</accession>
<dbReference type="Proteomes" id="UP000315995">
    <property type="component" value="Chromosome"/>
</dbReference>
<organism evidence="3 4">
    <name type="scientific">Persicimonas caeni</name>
    <dbReference type="NCBI Taxonomy" id="2292766"/>
    <lineage>
        <taxon>Bacteria</taxon>
        <taxon>Deltaproteobacteria</taxon>
        <taxon>Bradymonadales</taxon>
        <taxon>Bradymonadaceae</taxon>
        <taxon>Persicimonas</taxon>
    </lineage>
</organism>
<dbReference type="Pfam" id="PF13432">
    <property type="entry name" value="TPR_16"/>
    <property type="match status" value="2"/>
</dbReference>
<keyword evidence="2" id="KW-0802">TPR repeat</keyword>
<dbReference type="SUPFAM" id="SSF48452">
    <property type="entry name" value="TPR-like"/>
    <property type="match status" value="4"/>
</dbReference>
<keyword evidence="4" id="KW-1185">Reference proteome</keyword>
<dbReference type="PANTHER" id="PTHR45586">
    <property type="entry name" value="TPR REPEAT-CONTAINING PROTEIN PA4667"/>
    <property type="match status" value="1"/>
</dbReference>
<dbReference type="Gene3D" id="1.25.40.10">
    <property type="entry name" value="Tetratricopeptide repeat domain"/>
    <property type="match status" value="4"/>
</dbReference>
<dbReference type="OrthoDB" id="5959200at2"/>
<evidence type="ECO:0000313" key="4">
    <source>
        <dbReference type="Proteomes" id="UP000315995"/>
    </source>
</evidence>
<accession>A0A5B8Y109</accession>
<dbReference type="EMBL" id="CP041186">
    <property type="protein sequence ID" value="QDG49587.1"/>
    <property type="molecule type" value="Genomic_DNA"/>
</dbReference>
<sequence>MGLFYSIWSGAFSDQTVDRRPRSMTDFRSGHFLVSLAFVSMCSACAGPATQGPATEAERLEKVAQARQDKRDASMRLNMVAAERAEAEGRWNSVYRLSQTMFDADYKKAQSGYLLGKALGHLGNFSEQVIVYRKVRKLESDVVSDSEYLDALVRSLEQVDYSKVDERLELRLEIARLAPDHPSASNALIRSDMLSLADHYYSRRQWDEMLAQLQSLSASPAPDEQTNRYSERRVDFLYGVALWKTGQKSQARQKFEEYLQVGGRYANPVDRLRKVARFYDGEREDALAVELYERSMGLMSSAQTRQNVDLYLDLANRLLATGEPDDRERGKTYLLYYLDLALQDAREHRKDNIYYSVRRVAARYHLQQLSQDITERAVASGSASRYMVERLYKDTLRSGDKKRAQAILENYLNGSERDTAIWYVADWASEAGEYELAYRYMKRALDKHPDRHNWWYDLARIALKVGKKKQAVRALNNYLESDRTNSWDVQSAARFLQQAGMSDEAVEVLDGYRKKHPEDTRTAMYLAEIMVDDGQRDRALKMLLELADSKELSRYQVIDLAHFVSRQFGRNEAFDLYVAAGDQGDDSGYVEAASIAVSNGEMEKYDAVLEKYVDTSSPQFYELERLWYVLQPTEEKTRKVWLLEKMIGAPGNRGGRYRGMLSRMYLEMGKDAKALALWDDAQYRDLRTQLFESIYHEFSGTEMRSRFLEQFHKAYPSGEASAWMLFLAGEQHYGLYLEEKSASAASARKHRDKARDFYLKALEQSSGRSSAYRKASAFFEQRNMSELAEESLVRCLSQYPQESATWFDYAELLLERGRADAAEQVFYRYIQETRAKNQAILAVAKKFFAFNQHDQAERFYKMALAYHQNASLDAHVHRQILEDVGSGLGGIYLKNGRIDDFLELTSDFYSKFLGQHQYLRPHDRRIDLSGLKDRGLWRHYIDRVEQLPPTNDDLSLKYDHARALWYMGKRQEAWKLFNEYLDDDRYDSGYKWLQLAEFLEHRGGEKLAATAYDRAVRKASSYRSYSALIARANFLVNQGHYEGAIQDFFSAANTTHYGARVYDDMVAAFRKVGREDLAIEASQRDNSPFAQQKASAGLADHLSGEKADAVLARVKQMAKQGAHWGEMFRALRDNGRYEVIATLIEERLQAGDVSYGWRLVMTYADELAAVDRLAPIVDKLEGQRFQTEERGLDTFLVDYYLHNGQPERALGILQRTNNGSTSHIASLQLATGHEQGISRSVTEWLLGSMRSSYSRHSLPPIIDFMRFGRVDLYSSITERVAQIDPNSNRLGQAYVADLLHRRGVRAALAYLRHTADEVTEVGKTERHYLRNTLISGMALLAASGYVAEVRGLIDELPESVREHRYVESFSQRLAGVYDAEPVEHDDPFEARQWTRYQIRDHAQDLILEGRYEEAEAFVLDAIDAMVGRPGSRQFDIRRGSRDEQYLLRQLLGIYNARGDEKGVEKIVDIWKTYLGRDNFSVDALIEALDYHGFEQRAAQVARETAETYQTGEILEKAIVSAATVGDRETVEALMPLYWRQLGMLGRKLGQNSIDYTVMKVDPQVADVLLEPYREARPEDPRVRRTEILVAFRAGDVERGRQLIGEYVDDFSASGTAVLELVRKLNAYDFDVETARVVAPKLSLEELSTDALHQLADANAHIGRYDDAKRYLRLAVDRAANPELEAAGLSYEYTLAGHLELGGAMAERAFAEGGKLRRSYLARGLWRLASGQKGAKEDIDRGLVGRQADANVLGSVASVALQADQMPLAEAYLERLIRLPSVSGKSWSHPLHLALNAVLTADKASWGVAFFDRTVPGFLDAPHLIDESQWVEAVGRLFVEARLLERAERWYVMAHHYERLRGGSMRGLDELLNARALNLALNGGDAKKAVMLSRQAVAASSYKRSEFLITLALAYKRAGDEDAAARTLARAAQDSPRIKGLVESSDDFLATLLSKGVGAMRQGRWLSRTLFDQSRIYDSYRYNVSSGRGLGHGLGGSRYRQGQQPIQIYRGNP</sequence>
<dbReference type="Pfam" id="PF14559">
    <property type="entry name" value="TPR_19"/>
    <property type="match status" value="1"/>
</dbReference>
<evidence type="ECO:0000313" key="3">
    <source>
        <dbReference type="EMBL" id="QDG49587.1"/>
    </source>
</evidence>
<keyword evidence="1" id="KW-0677">Repeat</keyword>
<dbReference type="PANTHER" id="PTHR45586:SF1">
    <property type="entry name" value="LIPOPOLYSACCHARIDE ASSEMBLY PROTEIN B"/>
    <property type="match status" value="1"/>
</dbReference>